<dbReference type="InterPro" id="IPR012899">
    <property type="entry name" value="LTXXQ"/>
</dbReference>
<sequence>MDHKNHFDDSIDGGPGRSRGWLRGAIAGGVVLAGLAGAGLLTATSSGFGGDNGSAMRAGGHFIHARMGGFMMERRIGHVLDELDATQEQEDKLWEIIDAARAELRPMAREFHGTREEVIDIIGAATIDREAAEKLRSERIAAIDEASRKMTAALLDAAEVLTAEQRAKLAEHIKERKSRRKW</sequence>
<proteinExistence type="predicted"/>
<dbReference type="KEGG" id="niy:FQ775_08490"/>
<dbReference type="EMBL" id="CP042301">
    <property type="protein sequence ID" value="QDZ00413.1"/>
    <property type="molecule type" value="Genomic_DNA"/>
</dbReference>
<dbReference type="Pfam" id="PF07813">
    <property type="entry name" value="LTXXQ"/>
    <property type="match status" value="1"/>
</dbReference>
<evidence type="ECO:0000313" key="3">
    <source>
        <dbReference type="Proteomes" id="UP000321389"/>
    </source>
</evidence>
<name>A0A5B8KXR3_9HYPH</name>
<accession>A0A5B8KXR3</accession>
<keyword evidence="1" id="KW-1133">Transmembrane helix</keyword>
<dbReference type="OrthoDB" id="8277545at2"/>
<dbReference type="GO" id="GO:0042597">
    <property type="term" value="C:periplasmic space"/>
    <property type="evidence" value="ECO:0007669"/>
    <property type="project" value="InterPro"/>
</dbReference>
<dbReference type="Gene3D" id="1.20.120.1490">
    <property type="match status" value="1"/>
</dbReference>
<feature type="transmembrane region" description="Helical" evidence="1">
    <location>
        <begin position="21"/>
        <end position="41"/>
    </location>
</feature>
<keyword evidence="1" id="KW-0472">Membrane</keyword>
<protein>
    <submittedName>
        <fullName evidence="2">Periplasmic heavy metal sensor</fullName>
    </submittedName>
</protein>
<keyword evidence="3" id="KW-1185">Reference proteome</keyword>
<evidence type="ECO:0000313" key="2">
    <source>
        <dbReference type="EMBL" id="QDZ00413.1"/>
    </source>
</evidence>
<gene>
    <name evidence="2" type="ORF">FQ775_08490</name>
</gene>
<dbReference type="CDD" id="cd09916">
    <property type="entry name" value="CpxP_like"/>
    <property type="match status" value="1"/>
</dbReference>
<dbReference type="RefSeq" id="WP_146299061.1">
    <property type="nucleotide sequence ID" value="NZ_CP042301.2"/>
</dbReference>
<evidence type="ECO:0000256" key="1">
    <source>
        <dbReference type="SAM" id="Phobius"/>
    </source>
</evidence>
<organism evidence="2 3">
    <name type="scientific">Nitratireductor mangrovi</name>
    <dbReference type="NCBI Taxonomy" id="2599600"/>
    <lineage>
        <taxon>Bacteria</taxon>
        <taxon>Pseudomonadati</taxon>
        <taxon>Pseudomonadota</taxon>
        <taxon>Alphaproteobacteria</taxon>
        <taxon>Hyphomicrobiales</taxon>
        <taxon>Phyllobacteriaceae</taxon>
        <taxon>Nitratireductor</taxon>
    </lineage>
</organism>
<keyword evidence="1" id="KW-0812">Transmembrane</keyword>
<dbReference type="Proteomes" id="UP000321389">
    <property type="component" value="Chromosome"/>
</dbReference>
<dbReference type="AlphaFoldDB" id="A0A5B8KXR3"/>
<reference evidence="2" key="1">
    <citation type="submission" date="2020-04" db="EMBL/GenBank/DDBJ databases">
        <title>Nitratireductor sp. nov. isolated from mangrove soil.</title>
        <authorList>
            <person name="Ye Y."/>
        </authorList>
    </citation>
    <scope>NUCLEOTIDE SEQUENCE</scope>
    <source>
        <strain evidence="2">SY7</strain>
    </source>
</reference>